<dbReference type="AlphaFoldDB" id="A0AAD5YN69"/>
<feature type="compositionally biased region" description="Basic and acidic residues" evidence="1">
    <location>
        <begin position="384"/>
        <end position="395"/>
    </location>
</feature>
<protein>
    <submittedName>
        <fullName evidence="2">Uncharacterized protein</fullName>
    </submittedName>
</protein>
<keyword evidence="3" id="KW-1185">Reference proteome</keyword>
<accession>A0AAD5YN69</accession>
<gene>
    <name evidence="2" type="ORF">NP233_g12295</name>
</gene>
<dbReference type="Proteomes" id="UP001213000">
    <property type="component" value="Unassembled WGS sequence"/>
</dbReference>
<feature type="compositionally biased region" description="Basic and acidic residues" evidence="1">
    <location>
        <begin position="29"/>
        <end position="39"/>
    </location>
</feature>
<feature type="region of interest" description="Disordered" evidence="1">
    <location>
        <begin position="1"/>
        <end position="46"/>
    </location>
</feature>
<feature type="region of interest" description="Disordered" evidence="1">
    <location>
        <begin position="376"/>
        <end position="404"/>
    </location>
</feature>
<proteinExistence type="predicted"/>
<evidence type="ECO:0000313" key="2">
    <source>
        <dbReference type="EMBL" id="KAJ3555057.1"/>
    </source>
</evidence>
<evidence type="ECO:0000256" key="1">
    <source>
        <dbReference type="SAM" id="MobiDB-lite"/>
    </source>
</evidence>
<name>A0AAD5YN69_9AGAR</name>
<reference evidence="2" key="1">
    <citation type="submission" date="2022-07" db="EMBL/GenBank/DDBJ databases">
        <title>Genome Sequence of Leucocoprinus birnbaumii.</title>
        <authorList>
            <person name="Buettner E."/>
        </authorList>
    </citation>
    <scope>NUCLEOTIDE SEQUENCE</scope>
    <source>
        <strain evidence="2">VT141</strain>
    </source>
</reference>
<feature type="region of interest" description="Disordered" evidence="1">
    <location>
        <begin position="239"/>
        <end position="262"/>
    </location>
</feature>
<comment type="caution">
    <text evidence="2">The sequence shown here is derived from an EMBL/GenBank/DDBJ whole genome shotgun (WGS) entry which is preliminary data.</text>
</comment>
<feature type="compositionally biased region" description="Acidic residues" evidence="1">
    <location>
        <begin position="243"/>
        <end position="254"/>
    </location>
</feature>
<evidence type="ECO:0000313" key="3">
    <source>
        <dbReference type="Proteomes" id="UP001213000"/>
    </source>
</evidence>
<organism evidence="2 3">
    <name type="scientific">Leucocoprinus birnbaumii</name>
    <dbReference type="NCBI Taxonomy" id="56174"/>
    <lineage>
        <taxon>Eukaryota</taxon>
        <taxon>Fungi</taxon>
        <taxon>Dikarya</taxon>
        <taxon>Basidiomycota</taxon>
        <taxon>Agaricomycotina</taxon>
        <taxon>Agaricomycetes</taxon>
        <taxon>Agaricomycetidae</taxon>
        <taxon>Agaricales</taxon>
        <taxon>Agaricineae</taxon>
        <taxon>Agaricaceae</taxon>
        <taxon>Leucocoprinus</taxon>
    </lineage>
</organism>
<dbReference type="EMBL" id="JANIEX010001723">
    <property type="protein sequence ID" value="KAJ3555057.1"/>
    <property type="molecule type" value="Genomic_DNA"/>
</dbReference>
<sequence>MSTPTTEDIPTPPPSRPTKSSATSNGVGKDGRHAPNNEFKDDDDNEEALAKKVEKFKKAPVKLLPQEIPPFKLYVEPINPLALAHLKHRKIDLPVTYTLDLPVKVMKRLSMWAGKAADKFDMVADEWDKYLQDRMPISAESKNLITKYASILPRAFTYSRAVALYILTTDHRNIICPYHRCVSKKLGNDQQFETHDPGHYFVTGVPGISRVKRLIKRAKKVVSKVVEVGKFFLFGKVPVPPSPDEDEEDEEEDKPLERNPGELHCGCIEDEVLLELILWKTTLQQSPSTGVVETWQDAYLDPRDRTFVMCTYTFWTGLKADILYEFDAEGNHRDIIDITEYQIKFFSDRLERAKRDREDLSGIIPGIQDMGMVSFDDDEEEDKGQDQVEGKKDTDAVTMVSTIT</sequence>